<protein>
    <submittedName>
        <fullName evidence="2">Uncharacterized protein</fullName>
    </submittedName>
</protein>
<keyword evidence="3" id="KW-1185">Reference proteome</keyword>
<evidence type="ECO:0000313" key="2">
    <source>
        <dbReference type="EMBL" id="KAG0572022.1"/>
    </source>
</evidence>
<proteinExistence type="predicted"/>
<reference evidence="2" key="1">
    <citation type="submission" date="2020-06" db="EMBL/GenBank/DDBJ databases">
        <title>WGS assembly of Ceratodon purpureus strain R40.</title>
        <authorList>
            <person name="Carey S.B."/>
            <person name="Jenkins J."/>
            <person name="Shu S."/>
            <person name="Lovell J.T."/>
            <person name="Sreedasyam A."/>
            <person name="Maumus F."/>
            <person name="Tiley G.P."/>
            <person name="Fernandez-Pozo N."/>
            <person name="Barry K."/>
            <person name="Chen C."/>
            <person name="Wang M."/>
            <person name="Lipzen A."/>
            <person name="Daum C."/>
            <person name="Saski C.A."/>
            <person name="Payton A.C."/>
            <person name="Mcbreen J.C."/>
            <person name="Conrad R.E."/>
            <person name="Kollar L.M."/>
            <person name="Olsson S."/>
            <person name="Huttunen S."/>
            <person name="Landis J.B."/>
            <person name="Wickett N.J."/>
            <person name="Johnson M.G."/>
            <person name="Rensing S.A."/>
            <person name="Grimwood J."/>
            <person name="Schmutz J."/>
            <person name="Mcdaniel S.F."/>
        </authorList>
    </citation>
    <scope>NUCLEOTIDE SEQUENCE</scope>
    <source>
        <strain evidence="2">R40</strain>
    </source>
</reference>
<name>A0A8T0HMJ9_CERPU</name>
<dbReference type="AlphaFoldDB" id="A0A8T0HMJ9"/>
<comment type="caution">
    <text evidence="2">The sequence shown here is derived from an EMBL/GenBank/DDBJ whole genome shotgun (WGS) entry which is preliminary data.</text>
</comment>
<feature type="chain" id="PRO_5035796004" evidence="1">
    <location>
        <begin position="17"/>
        <end position="175"/>
    </location>
</feature>
<dbReference type="InterPro" id="IPR013783">
    <property type="entry name" value="Ig-like_fold"/>
</dbReference>
<evidence type="ECO:0000256" key="1">
    <source>
        <dbReference type="SAM" id="SignalP"/>
    </source>
</evidence>
<organism evidence="2 3">
    <name type="scientific">Ceratodon purpureus</name>
    <name type="common">Fire moss</name>
    <name type="synonym">Dicranum purpureum</name>
    <dbReference type="NCBI Taxonomy" id="3225"/>
    <lineage>
        <taxon>Eukaryota</taxon>
        <taxon>Viridiplantae</taxon>
        <taxon>Streptophyta</taxon>
        <taxon>Embryophyta</taxon>
        <taxon>Bryophyta</taxon>
        <taxon>Bryophytina</taxon>
        <taxon>Bryopsida</taxon>
        <taxon>Dicranidae</taxon>
        <taxon>Pseudoditrichales</taxon>
        <taxon>Ditrichaceae</taxon>
        <taxon>Ceratodon</taxon>
    </lineage>
</organism>
<accession>A0A8T0HMJ9</accession>
<dbReference type="SUPFAM" id="SSF81296">
    <property type="entry name" value="E set domains"/>
    <property type="match status" value="1"/>
</dbReference>
<dbReference type="Gene3D" id="2.60.40.10">
    <property type="entry name" value="Immunoglobulins"/>
    <property type="match status" value="1"/>
</dbReference>
<dbReference type="Proteomes" id="UP000822688">
    <property type="component" value="Chromosome V"/>
</dbReference>
<sequence>MCLLHLAISMLCSVFLKHFSVFWNRGNQGINFAITVGMMRGRPDPLGVTWGRDGSVNFALYSLRAENVVLCLYEAEAIEPTGKWDGKVAIVFMLKMFCSTHTRGTLLPMFKDKRKCHRLLLCSFGFRKVYHSIGRMTKLLGFLRRLRWHIDCMWEHSLVKQTMLITPLVELFFEY</sequence>
<evidence type="ECO:0000313" key="3">
    <source>
        <dbReference type="Proteomes" id="UP000822688"/>
    </source>
</evidence>
<dbReference type="EMBL" id="CM026426">
    <property type="protein sequence ID" value="KAG0572022.1"/>
    <property type="molecule type" value="Genomic_DNA"/>
</dbReference>
<dbReference type="InterPro" id="IPR014756">
    <property type="entry name" value="Ig_E-set"/>
</dbReference>
<feature type="signal peptide" evidence="1">
    <location>
        <begin position="1"/>
        <end position="16"/>
    </location>
</feature>
<keyword evidence="1" id="KW-0732">Signal</keyword>
<gene>
    <name evidence="2" type="ORF">KC19_VG062600</name>
</gene>